<proteinExistence type="predicted"/>
<dbReference type="Proteomes" id="UP000006048">
    <property type="component" value="Chromosome"/>
</dbReference>
<dbReference type="STRING" id="869212.Turpa_0836"/>
<evidence type="ECO:0008006" key="3">
    <source>
        <dbReference type="Google" id="ProtNLM"/>
    </source>
</evidence>
<keyword evidence="2" id="KW-1185">Reference proteome</keyword>
<dbReference type="AlphaFoldDB" id="I4B2I0"/>
<dbReference type="Gene3D" id="2.40.160.20">
    <property type="match status" value="1"/>
</dbReference>
<evidence type="ECO:0000313" key="1">
    <source>
        <dbReference type="EMBL" id="AFM11487.1"/>
    </source>
</evidence>
<dbReference type="RefSeq" id="WP_014802005.1">
    <property type="nucleotide sequence ID" value="NC_018020.1"/>
</dbReference>
<dbReference type="EMBL" id="CP002959">
    <property type="protein sequence ID" value="AFM11487.1"/>
    <property type="molecule type" value="Genomic_DNA"/>
</dbReference>
<accession>I4B2I0</accession>
<evidence type="ECO:0000313" key="2">
    <source>
        <dbReference type="Proteomes" id="UP000006048"/>
    </source>
</evidence>
<dbReference type="KEGG" id="tpx:Turpa_0836"/>
<reference evidence="1 2" key="1">
    <citation type="submission" date="2012-06" db="EMBL/GenBank/DDBJ databases">
        <title>The complete chromosome of genome of Turneriella parva DSM 21527.</title>
        <authorList>
            <consortium name="US DOE Joint Genome Institute (JGI-PGF)"/>
            <person name="Lucas S."/>
            <person name="Han J."/>
            <person name="Lapidus A."/>
            <person name="Bruce D."/>
            <person name="Goodwin L."/>
            <person name="Pitluck S."/>
            <person name="Peters L."/>
            <person name="Kyrpides N."/>
            <person name="Mavromatis K."/>
            <person name="Ivanova N."/>
            <person name="Mikhailova N."/>
            <person name="Chertkov O."/>
            <person name="Detter J.C."/>
            <person name="Tapia R."/>
            <person name="Han C."/>
            <person name="Land M."/>
            <person name="Hauser L."/>
            <person name="Markowitz V."/>
            <person name="Cheng J.-F."/>
            <person name="Hugenholtz P."/>
            <person name="Woyke T."/>
            <person name="Wu D."/>
            <person name="Gronow S."/>
            <person name="Wellnitz S."/>
            <person name="Brambilla E."/>
            <person name="Klenk H.-P."/>
            <person name="Eisen J.A."/>
        </authorList>
    </citation>
    <scope>NUCLEOTIDE SEQUENCE [LARGE SCALE GENOMIC DNA]</scope>
    <source>
        <strain evidence="2">ATCC BAA-1111 / DSM 21527 / NCTC 11395 / H</strain>
    </source>
</reference>
<sequence>MSVKKILILTIAASMLGQSAIFGAKKLTSSAPPSGSAFRQGALYLGGGIGLGSGLGYLGGAALMANAEYALTNEIGIGGTIGYWGYSESLNAGGSTVKYSYSIVPIVVSGAFHLPMKVSNLDLGVGISLGYYVVNSSVETNVSGVGFASASGSGIAWGIFGLARYFINDTIALRGKIGYGITLLEVGVDFRF</sequence>
<name>I4B2I0_TURPD</name>
<dbReference type="HOGENOM" id="CLU_1414637_0_0_12"/>
<protein>
    <recommendedName>
        <fullName evidence="3">Outer membrane protein beta-barrel domain-containing protein</fullName>
    </recommendedName>
</protein>
<organism evidence="1 2">
    <name type="scientific">Turneriella parva (strain ATCC BAA-1111 / DSM 21527 / NCTC 11395 / H)</name>
    <name type="common">Leptospira parva</name>
    <dbReference type="NCBI Taxonomy" id="869212"/>
    <lineage>
        <taxon>Bacteria</taxon>
        <taxon>Pseudomonadati</taxon>
        <taxon>Spirochaetota</taxon>
        <taxon>Spirochaetia</taxon>
        <taxon>Leptospirales</taxon>
        <taxon>Leptospiraceae</taxon>
        <taxon>Turneriella</taxon>
    </lineage>
</organism>
<gene>
    <name evidence="1" type="ordered locus">Turpa_0836</name>
</gene>